<protein>
    <submittedName>
        <fullName evidence="1">Uncharacterized protein</fullName>
    </submittedName>
</protein>
<keyword evidence="2" id="KW-1185">Reference proteome</keyword>
<dbReference type="Proteomes" id="UP001156870">
    <property type="component" value="Unassembled WGS sequence"/>
</dbReference>
<reference evidence="1 2" key="1">
    <citation type="journal article" date="2014" name="Int. J. Syst. Evol. Microbiol.">
        <title>Complete genome sequence of Corynebacterium casei LMG S-19264T (=DSM 44701T), isolated from a smear-ripened cheese.</title>
        <authorList>
            <consortium name="US DOE Joint Genome Institute (JGI-PGF)"/>
            <person name="Walter F."/>
            <person name="Albersmeier A."/>
            <person name="Kalinowski J."/>
            <person name="Ruckert C."/>
        </authorList>
    </citation>
    <scope>NUCLEOTIDE SEQUENCE [LARGE SCALE GENOMIC DNA]</scope>
    <source>
        <strain evidence="1 2">NBRC 110095</strain>
    </source>
</reference>
<gene>
    <name evidence="1" type="ORF">GCM10007877_21220</name>
</gene>
<accession>A0AA37WPP0</accession>
<evidence type="ECO:0000313" key="2">
    <source>
        <dbReference type="Proteomes" id="UP001156870"/>
    </source>
</evidence>
<evidence type="ECO:0000313" key="1">
    <source>
        <dbReference type="EMBL" id="GLS26407.1"/>
    </source>
</evidence>
<dbReference type="RefSeq" id="WP_232595916.1">
    <property type="nucleotide sequence ID" value="NZ_BSPD01000047.1"/>
</dbReference>
<proteinExistence type="predicted"/>
<sequence length="269" mass="30344">MPFGTFKNPKGPSWKNPEKIELGFSGTSVIFLLPVSNANYSSIGDGDKLQFGKSSCEIDIDKKVKEFGEQNNLGDQLKYDYRLKRMYDFKGMPLIGTEAGGLTFRLAIIYGLEKNFLNGGFFDGVLARMDRLHGKEATKNFLIRLYPINWSLIELGGCNALSYGVEDLMPQPREVSAFRFHFVLPISSSAAMDFQFDFDDIPVRSGGIESANVLIKKVMESLVVDYKAEHKVGVKSLNLKESFTSMAPLVWKNYKKVPRVDYNVLEKYL</sequence>
<name>A0AA37WPP0_9GAMM</name>
<comment type="caution">
    <text evidence="1">The sequence shown here is derived from an EMBL/GenBank/DDBJ whole genome shotgun (WGS) entry which is preliminary data.</text>
</comment>
<organism evidence="1 2">
    <name type="scientific">Marinibactrum halimedae</name>
    <dbReference type="NCBI Taxonomy" id="1444977"/>
    <lineage>
        <taxon>Bacteria</taxon>
        <taxon>Pseudomonadati</taxon>
        <taxon>Pseudomonadota</taxon>
        <taxon>Gammaproteobacteria</taxon>
        <taxon>Cellvibrionales</taxon>
        <taxon>Cellvibrionaceae</taxon>
        <taxon>Marinibactrum</taxon>
    </lineage>
</organism>
<dbReference type="AlphaFoldDB" id="A0AA37WPP0"/>
<dbReference type="EMBL" id="BSPD01000047">
    <property type="protein sequence ID" value="GLS26407.1"/>
    <property type="molecule type" value="Genomic_DNA"/>
</dbReference>